<dbReference type="Proteomes" id="UP000808349">
    <property type="component" value="Unassembled WGS sequence"/>
</dbReference>
<dbReference type="EMBL" id="JADKFW010000021">
    <property type="protein sequence ID" value="MBK9719764.1"/>
    <property type="molecule type" value="Genomic_DNA"/>
</dbReference>
<sequence>MKIEIDSDEIIPFEEFELNWRWDDVHNPNISLEDKGQIKPLSIVESKRINKVIDYFESESNLCKTFEPTDWFRASSETKKSIEKFSNDFQKLTEGYNENLFISWNRSTCIYTTKEIFMKYWSDFCYPSSDNITIISELTNWVYFYNHIEVGQFWKRKK</sequence>
<dbReference type="AlphaFoldDB" id="A0A9D7SEP0"/>
<name>A0A9D7SEP0_9BACT</name>
<comment type="caution">
    <text evidence="1">The sequence shown here is derived from an EMBL/GenBank/DDBJ whole genome shotgun (WGS) entry which is preliminary data.</text>
</comment>
<reference evidence="1 2" key="1">
    <citation type="submission" date="2020-10" db="EMBL/GenBank/DDBJ databases">
        <title>Connecting structure to function with the recovery of over 1000 high-quality activated sludge metagenome-assembled genomes encoding full-length rRNA genes using long-read sequencing.</title>
        <authorList>
            <person name="Singleton C.M."/>
            <person name="Petriglieri F."/>
            <person name="Kristensen J.M."/>
            <person name="Kirkegaard R.H."/>
            <person name="Michaelsen T.Y."/>
            <person name="Andersen M.H."/>
            <person name="Karst S.M."/>
            <person name="Dueholm M.S."/>
            <person name="Nielsen P.H."/>
            <person name="Albertsen M."/>
        </authorList>
    </citation>
    <scope>NUCLEOTIDE SEQUENCE [LARGE SCALE GENOMIC DNA]</scope>
    <source>
        <strain evidence="1">Ribe_18-Q3-R11-54_BAT3C.373</strain>
    </source>
</reference>
<protein>
    <recommendedName>
        <fullName evidence="3">DUF2947 family protein</fullName>
    </recommendedName>
</protein>
<evidence type="ECO:0008006" key="3">
    <source>
        <dbReference type="Google" id="ProtNLM"/>
    </source>
</evidence>
<organism evidence="1 2">
    <name type="scientific">Candidatus Defluviibacterium haderslevense</name>
    <dbReference type="NCBI Taxonomy" id="2981993"/>
    <lineage>
        <taxon>Bacteria</taxon>
        <taxon>Pseudomonadati</taxon>
        <taxon>Bacteroidota</taxon>
        <taxon>Saprospiria</taxon>
        <taxon>Saprospirales</taxon>
        <taxon>Saprospiraceae</taxon>
        <taxon>Candidatus Defluviibacterium</taxon>
    </lineage>
</organism>
<evidence type="ECO:0000313" key="1">
    <source>
        <dbReference type="EMBL" id="MBK9719764.1"/>
    </source>
</evidence>
<accession>A0A9D7SEP0</accession>
<gene>
    <name evidence="1" type="ORF">IPO85_20055</name>
</gene>
<evidence type="ECO:0000313" key="2">
    <source>
        <dbReference type="Proteomes" id="UP000808349"/>
    </source>
</evidence>
<proteinExistence type="predicted"/>